<evidence type="ECO:0000313" key="3">
    <source>
        <dbReference type="Proteomes" id="UP000315226"/>
    </source>
</evidence>
<reference evidence="2 3" key="1">
    <citation type="submission" date="2019-06" db="EMBL/GenBank/DDBJ databases">
        <title>Whole genome shotgun sequence of Streptomyces gardneri NBRC 12865.</title>
        <authorList>
            <person name="Hosoyama A."/>
            <person name="Uohara A."/>
            <person name="Ohji S."/>
            <person name="Ichikawa N."/>
        </authorList>
    </citation>
    <scope>NUCLEOTIDE SEQUENCE [LARGE SCALE GENOMIC DNA]</scope>
    <source>
        <strain evidence="2 3">NBRC 12865</strain>
    </source>
</reference>
<organism evidence="2 3">
    <name type="scientific">Streptomyces gardneri</name>
    <dbReference type="NCBI Taxonomy" id="66892"/>
    <lineage>
        <taxon>Bacteria</taxon>
        <taxon>Bacillati</taxon>
        <taxon>Actinomycetota</taxon>
        <taxon>Actinomycetes</taxon>
        <taxon>Kitasatosporales</taxon>
        <taxon>Streptomycetaceae</taxon>
        <taxon>Streptomyces</taxon>
    </lineage>
</organism>
<dbReference type="Proteomes" id="UP000315226">
    <property type="component" value="Unassembled WGS sequence"/>
</dbReference>
<feature type="compositionally biased region" description="Low complexity" evidence="1">
    <location>
        <begin position="15"/>
        <end position="28"/>
    </location>
</feature>
<dbReference type="EMBL" id="BJMN01000027">
    <property type="protein sequence ID" value="GEB58658.1"/>
    <property type="molecule type" value="Genomic_DNA"/>
</dbReference>
<dbReference type="AlphaFoldDB" id="A0A4Y3RNV3"/>
<feature type="region of interest" description="Disordered" evidence="1">
    <location>
        <begin position="1"/>
        <end position="31"/>
    </location>
</feature>
<name>A0A4Y3RNV3_9ACTN</name>
<sequence>MDRRYGPGGGGQLDGDGPPLGADTPDGLQGDVHLLLGATQEQGIALGAQAGALGASDGGYGRRDRHGAIVGAR</sequence>
<evidence type="ECO:0000256" key="1">
    <source>
        <dbReference type="SAM" id="MobiDB-lite"/>
    </source>
</evidence>
<feature type="region of interest" description="Disordered" evidence="1">
    <location>
        <begin position="52"/>
        <end position="73"/>
    </location>
</feature>
<proteinExistence type="predicted"/>
<feature type="compositionally biased region" description="Gly residues" evidence="1">
    <location>
        <begin position="1"/>
        <end position="14"/>
    </location>
</feature>
<comment type="caution">
    <text evidence="2">The sequence shown here is derived from an EMBL/GenBank/DDBJ whole genome shotgun (WGS) entry which is preliminary data.</text>
</comment>
<gene>
    <name evidence="2" type="ORF">SGA01_42630</name>
</gene>
<evidence type="ECO:0000313" key="2">
    <source>
        <dbReference type="EMBL" id="GEB58658.1"/>
    </source>
</evidence>
<protein>
    <submittedName>
        <fullName evidence="2">Uncharacterized protein</fullName>
    </submittedName>
</protein>
<accession>A0A4Y3RNV3</accession>
<keyword evidence="3" id="KW-1185">Reference proteome</keyword>